<dbReference type="AlphaFoldDB" id="A0AAE1NSZ5"/>
<name>A0AAE1NSZ5_9EUCA</name>
<dbReference type="SUPFAM" id="SSF100895">
    <property type="entry name" value="Kazal-type serine protease inhibitors"/>
    <property type="match status" value="1"/>
</dbReference>
<keyword evidence="7" id="KW-1185">Reference proteome</keyword>
<evidence type="ECO:0000256" key="4">
    <source>
        <dbReference type="ARBA" id="ARBA00029459"/>
    </source>
</evidence>
<keyword evidence="3" id="KW-1015">Disulfide bond</keyword>
<dbReference type="SUPFAM" id="SSF57283">
    <property type="entry name" value="PMP inhibitors"/>
    <property type="match status" value="1"/>
</dbReference>
<reference evidence="6" key="1">
    <citation type="submission" date="2023-11" db="EMBL/GenBank/DDBJ databases">
        <title>Genome assemblies of two species of porcelain crab, Petrolisthes cinctipes and Petrolisthes manimaculis (Anomura: Porcellanidae).</title>
        <authorList>
            <person name="Angst P."/>
        </authorList>
    </citation>
    <scope>NUCLEOTIDE SEQUENCE</scope>
    <source>
        <strain evidence="6">PB745_02</strain>
        <tissue evidence="6">Gill</tissue>
    </source>
</reference>
<sequence>MNVLCGTLVYPETCEETYQPVCACDGRVYNNMCRFQRAQCRDSLLTVINTGGCSAKLFLFSSLLETHMCEEGTTWPDDCNTCTCHHGLVTCTEMVSQNAQTRVRRRLSLCVSVMVVSSITCVGSSKPNAATQISQSRTQEYVQNDLWSSSCLCNPTAPPSPNTQHQWSWLLTKES</sequence>
<dbReference type="InterPro" id="IPR036058">
    <property type="entry name" value="Kazal_dom_sf"/>
</dbReference>
<gene>
    <name evidence="6" type="ORF">Pmani_031786</name>
</gene>
<evidence type="ECO:0000256" key="3">
    <source>
        <dbReference type="ARBA" id="ARBA00023157"/>
    </source>
</evidence>
<comment type="subcellular location">
    <subcellularLocation>
        <location evidence="1">Secreted</location>
    </subcellularLocation>
</comment>
<evidence type="ECO:0000259" key="5">
    <source>
        <dbReference type="PROSITE" id="PS51465"/>
    </source>
</evidence>
<dbReference type="InterPro" id="IPR008037">
    <property type="entry name" value="Pacifastin_dom"/>
</dbReference>
<dbReference type="Gene3D" id="3.30.60.30">
    <property type="match status" value="1"/>
</dbReference>
<dbReference type="InterPro" id="IPR036201">
    <property type="entry name" value="Pacifastin_dom_sf"/>
</dbReference>
<dbReference type="Pfam" id="PF07648">
    <property type="entry name" value="Kazal_2"/>
    <property type="match status" value="1"/>
</dbReference>
<protein>
    <recommendedName>
        <fullName evidence="5">Kazal-like domain-containing protein</fullName>
    </recommendedName>
</protein>
<accession>A0AAE1NSZ5</accession>
<dbReference type="PROSITE" id="PS51465">
    <property type="entry name" value="KAZAL_2"/>
    <property type="match status" value="1"/>
</dbReference>
<dbReference type="Proteomes" id="UP001292094">
    <property type="component" value="Unassembled WGS sequence"/>
</dbReference>
<evidence type="ECO:0000313" key="6">
    <source>
        <dbReference type="EMBL" id="KAK4295674.1"/>
    </source>
</evidence>
<comment type="similarity">
    <text evidence="4">Belongs to the protease inhibitor I19 family.</text>
</comment>
<feature type="domain" description="Kazal-like" evidence="5">
    <location>
        <begin position="1"/>
        <end position="55"/>
    </location>
</feature>
<evidence type="ECO:0000256" key="2">
    <source>
        <dbReference type="ARBA" id="ARBA00022525"/>
    </source>
</evidence>
<dbReference type="Pfam" id="PF05375">
    <property type="entry name" value="Pacifastin_I"/>
    <property type="match status" value="1"/>
</dbReference>
<comment type="caution">
    <text evidence="6">The sequence shown here is derived from an EMBL/GenBank/DDBJ whole genome shotgun (WGS) entry which is preliminary data.</text>
</comment>
<proteinExistence type="inferred from homology"/>
<dbReference type="GO" id="GO:0005576">
    <property type="term" value="C:extracellular region"/>
    <property type="evidence" value="ECO:0007669"/>
    <property type="project" value="UniProtKB-SubCell"/>
</dbReference>
<keyword evidence="2" id="KW-0964">Secreted</keyword>
<dbReference type="InterPro" id="IPR002350">
    <property type="entry name" value="Kazal_dom"/>
</dbReference>
<dbReference type="EMBL" id="JAWZYT010004026">
    <property type="protein sequence ID" value="KAK4295674.1"/>
    <property type="molecule type" value="Genomic_DNA"/>
</dbReference>
<dbReference type="GO" id="GO:0030414">
    <property type="term" value="F:peptidase inhibitor activity"/>
    <property type="evidence" value="ECO:0007669"/>
    <property type="project" value="InterPro"/>
</dbReference>
<organism evidence="6 7">
    <name type="scientific">Petrolisthes manimaculis</name>
    <dbReference type="NCBI Taxonomy" id="1843537"/>
    <lineage>
        <taxon>Eukaryota</taxon>
        <taxon>Metazoa</taxon>
        <taxon>Ecdysozoa</taxon>
        <taxon>Arthropoda</taxon>
        <taxon>Crustacea</taxon>
        <taxon>Multicrustacea</taxon>
        <taxon>Malacostraca</taxon>
        <taxon>Eumalacostraca</taxon>
        <taxon>Eucarida</taxon>
        <taxon>Decapoda</taxon>
        <taxon>Pleocyemata</taxon>
        <taxon>Anomura</taxon>
        <taxon>Galatheoidea</taxon>
        <taxon>Porcellanidae</taxon>
        <taxon>Petrolisthes</taxon>
    </lineage>
</organism>
<evidence type="ECO:0000256" key="1">
    <source>
        <dbReference type="ARBA" id="ARBA00004613"/>
    </source>
</evidence>
<dbReference type="CDD" id="cd00104">
    <property type="entry name" value="KAZAL_FS"/>
    <property type="match status" value="1"/>
</dbReference>
<evidence type="ECO:0000313" key="7">
    <source>
        <dbReference type="Proteomes" id="UP001292094"/>
    </source>
</evidence>